<dbReference type="EMBL" id="JABJRC010000008">
    <property type="protein sequence ID" value="NOL44273.1"/>
    <property type="molecule type" value="Genomic_DNA"/>
</dbReference>
<sequence>MRDHRPTTFVVHDNPARRADANYVARIDLERFGFEGEVEQVWLRRLDGDLAELCCIPFVAYGLALNDVVRISPDGSHATDLVTASGHRALRILIAPEHAPGPLEAVLAASGLAHEWRGGRHVAIDVPPEAQPAELGEFVVGAAAAGHLHWEWSQVEAFHPEQ</sequence>
<evidence type="ECO:0000313" key="1">
    <source>
        <dbReference type="EMBL" id="MBB6571628.1"/>
    </source>
</evidence>
<protein>
    <submittedName>
        <fullName evidence="2">DUF4265 domain-containing protein</fullName>
    </submittedName>
</protein>
<dbReference type="RefSeq" id="WP_171677523.1">
    <property type="nucleotide sequence ID" value="NZ_BAAAGT010000009.1"/>
</dbReference>
<dbReference type="EMBL" id="JACHKF010000001">
    <property type="protein sequence ID" value="MBB6571628.1"/>
    <property type="molecule type" value="Genomic_DNA"/>
</dbReference>
<dbReference type="Pfam" id="PF14085">
    <property type="entry name" value="DUF4265"/>
    <property type="match status" value="1"/>
</dbReference>
<dbReference type="Proteomes" id="UP000553957">
    <property type="component" value="Unassembled WGS sequence"/>
</dbReference>
<dbReference type="Proteomes" id="UP000534306">
    <property type="component" value="Unassembled WGS sequence"/>
</dbReference>
<evidence type="ECO:0000313" key="2">
    <source>
        <dbReference type="EMBL" id="NOL44273.1"/>
    </source>
</evidence>
<reference evidence="1 4" key="2">
    <citation type="submission" date="2020-08" db="EMBL/GenBank/DDBJ databases">
        <title>Sequencing the genomes of 1000 actinobacteria strains.</title>
        <authorList>
            <person name="Klenk H.-P."/>
        </authorList>
    </citation>
    <scope>NUCLEOTIDE SEQUENCE [LARGE SCALE GENOMIC DNA]</scope>
    <source>
        <strain evidence="1 4">DSM 15626</strain>
    </source>
</reference>
<organism evidence="2 3">
    <name type="scientific">Kribbella sandramycini</name>
    <dbReference type="NCBI Taxonomy" id="60450"/>
    <lineage>
        <taxon>Bacteria</taxon>
        <taxon>Bacillati</taxon>
        <taxon>Actinomycetota</taxon>
        <taxon>Actinomycetes</taxon>
        <taxon>Propionibacteriales</taxon>
        <taxon>Kribbellaceae</taxon>
        <taxon>Kribbella</taxon>
    </lineage>
</organism>
<dbReference type="AlphaFoldDB" id="A0A7Y4L4K9"/>
<comment type="caution">
    <text evidence="2">The sequence shown here is derived from an EMBL/GenBank/DDBJ whole genome shotgun (WGS) entry which is preliminary data.</text>
</comment>
<gene>
    <name evidence="1" type="ORF">HNR71_007265</name>
    <name evidence="2" type="ORF">HPO96_28895</name>
</gene>
<evidence type="ECO:0000313" key="3">
    <source>
        <dbReference type="Proteomes" id="UP000534306"/>
    </source>
</evidence>
<reference evidence="2 3" key="1">
    <citation type="submission" date="2020-05" db="EMBL/GenBank/DDBJ databases">
        <title>Genome sequence of Kribbella sandramycini ATCC 39419.</title>
        <authorList>
            <person name="Maclea K.S."/>
            <person name="Fair J.L."/>
        </authorList>
    </citation>
    <scope>NUCLEOTIDE SEQUENCE [LARGE SCALE GENOMIC DNA]</scope>
    <source>
        <strain evidence="2 3">ATCC 39419</strain>
    </source>
</reference>
<accession>A0A7Y4L4K9</accession>
<dbReference type="InterPro" id="IPR025361">
    <property type="entry name" value="DUF4265"/>
</dbReference>
<proteinExistence type="predicted"/>
<evidence type="ECO:0000313" key="4">
    <source>
        <dbReference type="Proteomes" id="UP000553957"/>
    </source>
</evidence>
<keyword evidence="3" id="KW-1185">Reference proteome</keyword>
<name>A0A7Y4L4K9_9ACTN</name>